<sequence length="205" mass="22693">MSASAEELLLRYRERFDGFPDPLFLAFEESLRALDKNLAQAELTNWVEAGMSIMQTSLRSWEAAAEYFRASSLMPEGTTWQIYKELGDQAKELTADSAPLAVAFLKSAPKIVKVPGFSSITDWGVLGRNLYKGNWKSSSLAGQFFEASPDLLLILSNEETSCLVEFLDELARHSYELAASCLSVAAEVLGLLEEADRLSYLSFGL</sequence>
<dbReference type="AlphaFoldDB" id="A0A383CA67"/>
<feature type="non-terminal residue" evidence="1">
    <location>
        <position position="205"/>
    </location>
</feature>
<dbReference type="EMBL" id="UINC01207035">
    <property type="protein sequence ID" value="SVE28950.1"/>
    <property type="molecule type" value="Genomic_DNA"/>
</dbReference>
<protein>
    <submittedName>
        <fullName evidence="1">Uncharacterized protein</fullName>
    </submittedName>
</protein>
<accession>A0A383CA67</accession>
<organism evidence="1">
    <name type="scientific">marine metagenome</name>
    <dbReference type="NCBI Taxonomy" id="408172"/>
    <lineage>
        <taxon>unclassified sequences</taxon>
        <taxon>metagenomes</taxon>
        <taxon>ecological metagenomes</taxon>
    </lineage>
</organism>
<proteinExistence type="predicted"/>
<reference evidence="1" key="1">
    <citation type="submission" date="2018-05" db="EMBL/GenBank/DDBJ databases">
        <authorList>
            <person name="Lanie J.A."/>
            <person name="Ng W.-L."/>
            <person name="Kazmierczak K.M."/>
            <person name="Andrzejewski T.M."/>
            <person name="Davidsen T.M."/>
            <person name="Wayne K.J."/>
            <person name="Tettelin H."/>
            <person name="Glass J.I."/>
            <person name="Rusch D."/>
            <person name="Podicherti R."/>
            <person name="Tsui H.-C.T."/>
            <person name="Winkler M.E."/>
        </authorList>
    </citation>
    <scope>NUCLEOTIDE SEQUENCE</scope>
</reference>
<name>A0A383CA67_9ZZZZ</name>
<gene>
    <name evidence="1" type="ORF">METZ01_LOCUS481804</name>
</gene>
<evidence type="ECO:0000313" key="1">
    <source>
        <dbReference type="EMBL" id="SVE28950.1"/>
    </source>
</evidence>